<feature type="domain" description="Methyltransferase" evidence="1">
    <location>
        <begin position="12"/>
        <end position="130"/>
    </location>
</feature>
<dbReference type="GO" id="GO:0008168">
    <property type="term" value="F:methyltransferase activity"/>
    <property type="evidence" value="ECO:0007669"/>
    <property type="project" value="UniProtKB-KW"/>
</dbReference>
<dbReference type="EMBL" id="AY744396">
    <property type="protein sequence ID" value="AAV34462.1"/>
    <property type="molecule type" value="Genomic_DNA"/>
</dbReference>
<dbReference type="SUPFAM" id="SSF53335">
    <property type="entry name" value="S-adenosyl-L-methionine-dependent methyltransferases"/>
    <property type="match status" value="1"/>
</dbReference>
<dbReference type="Gene3D" id="3.40.50.150">
    <property type="entry name" value="Vaccinia Virus protein VP39"/>
    <property type="match status" value="1"/>
</dbReference>
<keyword evidence="2" id="KW-0808">Transferase</keyword>
<dbReference type="CDD" id="cd02440">
    <property type="entry name" value="AdoMet_MTases"/>
    <property type="match status" value="1"/>
</dbReference>
<dbReference type="PANTHER" id="PTHR44068">
    <property type="entry name" value="ZGC:194242"/>
    <property type="match status" value="1"/>
</dbReference>
<keyword evidence="2" id="KW-0489">Methyltransferase</keyword>
<dbReference type="Pfam" id="PF13847">
    <property type="entry name" value="Methyltransf_31"/>
    <property type="match status" value="1"/>
</dbReference>
<name>Q5UF66_9PROT</name>
<dbReference type="InterPro" id="IPR050447">
    <property type="entry name" value="Erg6_SMT_methyltransf"/>
</dbReference>
<proteinExistence type="predicted"/>
<evidence type="ECO:0000259" key="1">
    <source>
        <dbReference type="Pfam" id="PF13847"/>
    </source>
</evidence>
<dbReference type="InterPro" id="IPR029063">
    <property type="entry name" value="SAM-dependent_MTases_sf"/>
</dbReference>
<dbReference type="InterPro" id="IPR025714">
    <property type="entry name" value="Methyltranfer_dom"/>
</dbReference>
<reference evidence="2" key="1">
    <citation type="journal article" date="2004" name="Environ. Microbiol.">
        <title>Different SAR86 subgroups harbour divergent proteorhodopsins.</title>
        <authorList>
            <person name="Sabehi G."/>
            <person name="Beja O."/>
            <person name="Suzuki M.T."/>
            <person name="Preston C.M."/>
            <person name="DeLong E.F."/>
        </authorList>
    </citation>
    <scope>NUCLEOTIDE SEQUENCE</scope>
</reference>
<dbReference type="GO" id="GO:0032259">
    <property type="term" value="P:methylation"/>
    <property type="evidence" value="ECO:0007669"/>
    <property type="project" value="UniProtKB-KW"/>
</dbReference>
<organism evidence="2">
    <name type="scientific">uncultured proteobacterium RedeBAC7D11</name>
    <dbReference type="NCBI Taxonomy" id="295350"/>
    <lineage>
        <taxon>Bacteria</taxon>
        <taxon>Pseudomonadati</taxon>
        <taxon>Pseudomonadota</taxon>
        <taxon>environmental samples</taxon>
    </lineage>
</organism>
<dbReference type="AlphaFoldDB" id="Q5UF66"/>
<protein>
    <submittedName>
        <fullName evidence="2">Predicted SAM-dependent methyltransferases</fullName>
    </submittedName>
</protein>
<gene>
    <name evidence="2" type="ORF">Red7D11_20</name>
</gene>
<accession>Q5UF66</accession>
<evidence type="ECO:0000313" key="2">
    <source>
        <dbReference type="EMBL" id="AAV34462.1"/>
    </source>
</evidence>
<sequence>MQTINLEYLNPEKGSKILDLGCGQGRHCFGAYLHADVDVFGFDMNHEDVLKAQKNFKDFDESSNYKSCSFGVTDGRKLPFDNNSFDYVICSEVLEHIIDFESVIEEIERVLKPGGIFAASVPKYLPEWICWKLSKAYQEMPGGHVRIFKYRHFKKSIEKRGFSFLKRHWNHALHSPYWWLQCMFWETKETSWIINKYHDFLVWDMMKKPFLTKVLEFVLQPLIAKSVVAYFKKK</sequence>
<dbReference type="PANTHER" id="PTHR44068:SF11">
    <property type="entry name" value="GERANYL DIPHOSPHATE 2-C-METHYLTRANSFERASE"/>
    <property type="match status" value="1"/>
</dbReference>